<evidence type="ECO:0000256" key="3">
    <source>
        <dbReference type="ARBA" id="ARBA00022694"/>
    </source>
</evidence>
<dbReference type="NCBIfam" id="TIGR00431">
    <property type="entry name" value="TruB"/>
    <property type="match status" value="1"/>
</dbReference>
<proteinExistence type="inferred from homology"/>
<dbReference type="EC" id="5.4.99.25" evidence="5"/>
<reference evidence="9" key="1">
    <citation type="submission" date="2016-10" db="EMBL/GenBank/DDBJ databases">
        <authorList>
            <person name="Varghese N."/>
            <person name="Submissions S."/>
        </authorList>
    </citation>
    <scope>NUCLEOTIDE SEQUENCE [LARGE SCALE GENOMIC DNA]</scope>
    <source>
        <strain evidence="9">DSM 16108</strain>
    </source>
</reference>
<dbReference type="SUPFAM" id="SSF55120">
    <property type="entry name" value="Pseudouridine synthase"/>
    <property type="match status" value="1"/>
</dbReference>
<dbReference type="Proteomes" id="UP000199589">
    <property type="component" value="Unassembled WGS sequence"/>
</dbReference>
<feature type="domain" description="Pseudouridine synthase II N-terminal" evidence="6">
    <location>
        <begin position="23"/>
        <end position="179"/>
    </location>
</feature>
<dbReference type="AlphaFoldDB" id="A0A1I3UV60"/>
<dbReference type="HAMAP" id="MF_01080">
    <property type="entry name" value="TruB_bact"/>
    <property type="match status" value="1"/>
</dbReference>
<dbReference type="Pfam" id="PF01509">
    <property type="entry name" value="TruB_N"/>
    <property type="match status" value="1"/>
</dbReference>
<evidence type="ECO:0000256" key="4">
    <source>
        <dbReference type="ARBA" id="ARBA00023235"/>
    </source>
</evidence>
<evidence type="ECO:0000313" key="8">
    <source>
        <dbReference type="EMBL" id="SFJ85741.1"/>
    </source>
</evidence>
<dbReference type="OrthoDB" id="9802309at2"/>
<dbReference type="PANTHER" id="PTHR13767:SF2">
    <property type="entry name" value="PSEUDOURIDYLATE SYNTHASE TRUB1"/>
    <property type="match status" value="1"/>
</dbReference>
<accession>A0A1I3UV60</accession>
<evidence type="ECO:0000256" key="5">
    <source>
        <dbReference type="HAMAP-Rule" id="MF_01080"/>
    </source>
</evidence>
<evidence type="ECO:0000259" key="6">
    <source>
        <dbReference type="Pfam" id="PF01509"/>
    </source>
</evidence>
<dbReference type="RefSeq" id="WP_091895305.1">
    <property type="nucleotide sequence ID" value="NZ_FOSJ01000001.1"/>
</dbReference>
<dbReference type="CDD" id="cd02573">
    <property type="entry name" value="PseudoU_synth_EcTruB"/>
    <property type="match status" value="1"/>
</dbReference>
<sequence length="305" mass="34221">MEGIIPLWKEKGMTSHDCVFKMRKILKTKKIGHSGTLDPDVEGVLPIAIGKATKVLEYMVNSKKTYEGEITLGYSTTTEDGSGETVLSKTVDDQLKLEDIDKAMDSFIGEIIQTPPMYSAVKVNGRRLYEYARAGETVDRPSRSVNIYNYERISNISYNSEESTASFAFKVSCSKGTYVRTLAVDTGEYLGYPSHMSKLMRTESGGYHAVDSFTLAQVKQAMDDSELEKIINPLESVLTSFSSYHLNEEEWSKVKNGSLIPKNQVPENIKMPVVFYLKQKAVAIYSDHPNKLDLLKPIKVLRTEL</sequence>
<keyword evidence="3 5" id="KW-0819">tRNA processing</keyword>
<dbReference type="GO" id="GO:0031119">
    <property type="term" value="P:tRNA pseudouridine synthesis"/>
    <property type="evidence" value="ECO:0007669"/>
    <property type="project" value="UniProtKB-UniRule"/>
</dbReference>
<keyword evidence="9" id="KW-1185">Reference proteome</keyword>
<evidence type="ECO:0000313" key="9">
    <source>
        <dbReference type="Proteomes" id="UP000199589"/>
    </source>
</evidence>
<name>A0A1I3UV60_9LACT</name>
<dbReference type="GO" id="GO:0003723">
    <property type="term" value="F:RNA binding"/>
    <property type="evidence" value="ECO:0007669"/>
    <property type="project" value="InterPro"/>
</dbReference>
<dbReference type="PANTHER" id="PTHR13767">
    <property type="entry name" value="TRNA-PSEUDOURIDINE SYNTHASE"/>
    <property type="match status" value="1"/>
</dbReference>
<keyword evidence="4 5" id="KW-0413">Isomerase</keyword>
<feature type="domain" description="tRNA pseudouridylate synthase B C-terminal" evidence="7">
    <location>
        <begin position="180"/>
        <end position="238"/>
    </location>
</feature>
<dbReference type="InterPro" id="IPR020103">
    <property type="entry name" value="PsdUridine_synth_cat_dom_sf"/>
</dbReference>
<gene>
    <name evidence="5" type="primary">truB</name>
    <name evidence="8" type="ORF">SAMN04488569_1001112</name>
</gene>
<feature type="active site" description="Nucleophile" evidence="5">
    <location>
        <position position="38"/>
    </location>
</feature>
<protein>
    <recommendedName>
        <fullName evidence="5">tRNA pseudouridine synthase B</fullName>
        <ecNumber evidence="5">5.4.99.25</ecNumber>
    </recommendedName>
    <alternativeName>
        <fullName evidence="5">tRNA pseudouridine(55) synthase</fullName>
        <shortName evidence="5">Psi55 synthase</shortName>
    </alternativeName>
    <alternativeName>
        <fullName evidence="5">tRNA pseudouridylate synthase</fullName>
    </alternativeName>
    <alternativeName>
        <fullName evidence="5">tRNA-uridine isomerase</fullName>
    </alternativeName>
</protein>
<evidence type="ECO:0000256" key="2">
    <source>
        <dbReference type="ARBA" id="ARBA00005642"/>
    </source>
</evidence>
<dbReference type="EMBL" id="FOSJ01000001">
    <property type="protein sequence ID" value="SFJ85741.1"/>
    <property type="molecule type" value="Genomic_DNA"/>
</dbReference>
<dbReference type="GO" id="GO:0160148">
    <property type="term" value="F:tRNA pseudouridine(55) synthase activity"/>
    <property type="evidence" value="ECO:0007669"/>
    <property type="project" value="UniProtKB-EC"/>
</dbReference>
<evidence type="ECO:0000259" key="7">
    <source>
        <dbReference type="Pfam" id="PF16198"/>
    </source>
</evidence>
<evidence type="ECO:0000256" key="1">
    <source>
        <dbReference type="ARBA" id="ARBA00000385"/>
    </source>
</evidence>
<comment type="similarity">
    <text evidence="2 5">Belongs to the pseudouridine synthase TruB family. Type 1 subfamily.</text>
</comment>
<comment type="catalytic activity">
    <reaction evidence="1 5">
        <text>uridine(55) in tRNA = pseudouridine(55) in tRNA</text>
        <dbReference type="Rhea" id="RHEA:42532"/>
        <dbReference type="Rhea" id="RHEA-COMP:10101"/>
        <dbReference type="Rhea" id="RHEA-COMP:10102"/>
        <dbReference type="ChEBI" id="CHEBI:65314"/>
        <dbReference type="ChEBI" id="CHEBI:65315"/>
        <dbReference type="EC" id="5.4.99.25"/>
    </reaction>
</comment>
<dbReference type="FunFam" id="3.30.2350.10:FF:000011">
    <property type="entry name" value="tRNA pseudouridine synthase B"/>
    <property type="match status" value="1"/>
</dbReference>
<dbReference type="GO" id="GO:1990481">
    <property type="term" value="P:mRNA pseudouridine synthesis"/>
    <property type="evidence" value="ECO:0007669"/>
    <property type="project" value="TreeGrafter"/>
</dbReference>
<dbReference type="InterPro" id="IPR002501">
    <property type="entry name" value="PsdUridine_synth_N"/>
</dbReference>
<comment type="function">
    <text evidence="5">Responsible for synthesis of pseudouridine from uracil-55 in the psi GC loop of transfer RNAs.</text>
</comment>
<dbReference type="Gene3D" id="3.30.2350.10">
    <property type="entry name" value="Pseudouridine synthase"/>
    <property type="match status" value="1"/>
</dbReference>
<dbReference type="Pfam" id="PF16198">
    <property type="entry name" value="TruB_C_2"/>
    <property type="match status" value="1"/>
</dbReference>
<dbReference type="InterPro" id="IPR014780">
    <property type="entry name" value="tRNA_psdUridine_synth_TruB"/>
</dbReference>
<dbReference type="InterPro" id="IPR032819">
    <property type="entry name" value="TruB_C"/>
</dbReference>
<organism evidence="8 9">
    <name type="scientific">Marinilactibacillus piezotolerans</name>
    <dbReference type="NCBI Taxonomy" id="258723"/>
    <lineage>
        <taxon>Bacteria</taxon>
        <taxon>Bacillati</taxon>
        <taxon>Bacillota</taxon>
        <taxon>Bacilli</taxon>
        <taxon>Lactobacillales</taxon>
        <taxon>Carnobacteriaceae</taxon>
        <taxon>Marinilactibacillus</taxon>
    </lineage>
</organism>